<dbReference type="GO" id="GO:0003684">
    <property type="term" value="F:damaged DNA binding"/>
    <property type="evidence" value="ECO:0007669"/>
    <property type="project" value="InterPro"/>
</dbReference>
<comment type="similarity">
    <text evidence="2">Belongs to the XPA family.</text>
</comment>
<evidence type="ECO:0000313" key="12">
    <source>
        <dbReference type="EMBL" id="KAG8227011.1"/>
    </source>
</evidence>
<sequence>MEDNNGGPSVITNTQDKLTPEQIARMDKNRHRALLLRQAREQAKPYPNLSQAAEKSIIRVQGSKFIDTGGGFLLEEKDLEEPKEPVKIQSEPASIVKHDRPHCLECQEEFPDSFLYQNFSHEVCDKCRDNEDKHCLITKTEAKNEYLLKDCDFDKRDPPLKFITKKNPHNSNWGEMILYLQLQVEQRAIEVWGDEEKLNEQKEIRQEIKEKAKLKKYNKQIKALRMKVRSSLYDRTTSNHQHEFGPETYNEEEDNYTRKCLTCCYEETFEKM</sequence>
<evidence type="ECO:0000256" key="3">
    <source>
        <dbReference type="ARBA" id="ARBA00022723"/>
    </source>
</evidence>
<dbReference type="EMBL" id="KZ308307">
    <property type="protein sequence ID" value="KAG8227011.1"/>
    <property type="molecule type" value="Genomic_DNA"/>
</dbReference>
<proteinExistence type="inferred from homology"/>
<gene>
    <name evidence="12" type="ORF">J437_LFUL000317</name>
</gene>
<dbReference type="InterPro" id="IPR022656">
    <property type="entry name" value="XPA_C"/>
</dbReference>
<keyword evidence="13" id="KW-1185">Reference proteome</keyword>
<dbReference type="PANTHER" id="PTHR10142">
    <property type="entry name" value="DNA REPAIR PROTEIN COMPLEMENTING XP-A CELLS"/>
    <property type="match status" value="1"/>
</dbReference>
<protein>
    <recommendedName>
        <fullName evidence="11">XPA C-terminal domain-containing protein</fullName>
    </recommendedName>
</protein>
<evidence type="ECO:0000256" key="8">
    <source>
        <dbReference type="ARBA" id="ARBA00023204"/>
    </source>
</evidence>
<evidence type="ECO:0000256" key="2">
    <source>
        <dbReference type="ARBA" id="ARBA00005548"/>
    </source>
</evidence>
<comment type="caution">
    <text evidence="12">The sequence shown here is derived from an EMBL/GenBank/DDBJ whole genome shotgun (WGS) entry which is preliminary data.</text>
</comment>
<dbReference type="PROSITE" id="PS00752">
    <property type="entry name" value="XPA_1"/>
    <property type="match status" value="1"/>
</dbReference>
<evidence type="ECO:0000256" key="1">
    <source>
        <dbReference type="ARBA" id="ARBA00004123"/>
    </source>
</evidence>
<evidence type="ECO:0000256" key="7">
    <source>
        <dbReference type="ARBA" id="ARBA00023125"/>
    </source>
</evidence>
<comment type="subcellular location">
    <subcellularLocation>
        <location evidence="1">Nucleus</location>
    </subcellularLocation>
</comment>
<dbReference type="GO" id="GO:0000110">
    <property type="term" value="C:nucleotide-excision repair factor 1 complex"/>
    <property type="evidence" value="ECO:0007669"/>
    <property type="project" value="TreeGrafter"/>
</dbReference>
<dbReference type="InterPro" id="IPR037129">
    <property type="entry name" value="XPA_sf"/>
</dbReference>
<evidence type="ECO:0000256" key="9">
    <source>
        <dbReference type="ARBA" id="ARBA00023242"/>
    </source>
</evidence>
<keyword evidence="6" id="KW-0862">Zinc</keyword>
<dbReference type="Gene3D" id="3.90.530.10">
    <property type="entry name" value="XPA C-terminal domain"/>
    <property type="match status" value="1"/>
</dbReference>
<keyword evidence="4" id="KW-0227">DNA damage</keyword>
<dbReference type="PROSITE" id="PS00753">
    <property type="entry name" value="XPA_2"/>
    <property type="match status" value="1"/>
</dbReference>
<dbReference type="InterPro" id="IPR009061">
    <property type="entry name" value="DNA-bd_dom_put_sf"/>
</dbReference>
<dbReference type="GO" id="GO:0070914">
    <property type="term" value="P:UV-damage excision repair"/>
    <property type="evidence" value="ECO:0007669"/>
    <property type="project" value="TreeGrafter"/>
</dbReference>
<feature type="domain" description="XPA C-terminal" evidence="11">
    <location>
        <begin position="133"/>
        <end position="184"/>
    </location>
</feature>
<keyword evidence="9" id="KW-0539">Nucleus</keyword>
<evidence type="ECO:0000256" key="5">
    <source>
        <dbReference type="ARBA" id="ARBA00022771"/>
    </source>
</evidence>
<dbReference type="CDD" id="cd21076">
    <property type="entry name" value="DBD_XPA"/>
    <property type="match status" value="1"/>
</dbReference>
<dbReference type="AlphaFoldDB" id="A0A8K0K292"/>
<evidence type="ECO:0000313" key="13">
    <source>
        <dbReference type="Proteomes" id="UP000792457"/>
    </source>
</evidence>
<dbReference type="GO" id="GO:0006284">
    <property type="term" value="P:base-excision repair"/>
    <property type="evidence" value="ECO:0007669"/>
    <property type="project" value="TreeGrafter"/>
</dbReference>
<dbReference type="Proteomes" id="UP000792457">
    <property type="component" value="Unassembled WGS sequence"/>
</dbReference>
<dbReference type="OrthoDB" id="68328at2759"/>
<dbReference type="GO" id="GO:0000715">
    <property type="term" value="P:nucleotide-excision repair, DNA damage recognition"/>
    <property type="evidence" value="ECO:0007669"/>
    <property type="project" value="TreeGrafter"/>
</dbReference>
<evidence type="ECO:0000256" key="6">
    <source>
        <dbReference type="ARBA" id="ARBA00022833"/>
    </source>
</evidence>
<dbReference type="InterPro" id="IPR022658">
    <property type="entry name" value="XPA_CS"/>
</dbReference>
<evidence type="ECO:0000259" key="11">
    <source>
        <dbReference type="Pfam" id="PF05181"/>
    </source>
</evidence>
<dbReference type="GO" id="GO:1901255">
    <property type="term" value="P:nucleotide-excision repair involved in interstrand cross-link repair"/>
    <property type="evidence" value="ECO:0007669"/>
    <property type="project" value="TreeGrafter"/>
</dbReference>
<dbReference type="Pfam" id="PF01286">
    <property type="entry name" value="XPA_N"/>
    <property type="match status" value="1"/>
</dbReference>
<dbReference type="GO" id="GO:0008270">
    <property type="term" value="F:zinc ion binding"/>
    <property type="evidence" value="ECO:0007669"/>
    <property type="project" value="UniProtKB-KW"/>
</dbReference>
<dbReference type="InterPro" id="IPR000465">
    <property type="entry name" value="XPA/RAD14"/>
</dbReference>
<dbReference type="Pfam" id="PF05181">
    <property type="entry name" value="XPA_C"/>
    <property type="match status" value="1"/>
</dbReference>
<accession>A0A8K0K292</accession>
<dbReference type="SUPFAM" id="SSF46955">
    <property type="entry name" value="Putative DNA-binding domain"/>
    <property type="match status" value="1"/>
</dbReference>
<evidence type="ECO:0000256" key="4">
    <source>
        <dbReference type="ARBA" id="ARBA00022763"/>
    </source>
</evidence>
<reference evidence="12" key="1">
    <citation type="submission" date="2013-04" db="EMBL/GenBank/DDBJ databases">
        <authorList>
            <person name="Qu J."/>
            <person name="Murali S.C."/>
            <person name="Bandaranaike D."/>
            <person name="Bellair M."/>
            <person name="Blankenburg K."/>
            <person name="Chao H."/>
            <person name="Dinh H."/>
            <person name="Doddapaneni H."/>
            <person name="Downs B."/>
            <person name="Dugan-Rocha S."/>
            <person name="Elkadiri S."/>
            <person name="Gnanaolivu R.D."/>
            <person name="Hernandez B."/>
            <person name="Javaid M."/>
            <person name="Jayaseelan J.C."/>
            <person name="Lee S."/>
            <person name="Li M."/>
            <person name="Ming W."/>
            <person name="Munidasa M."/>
            <person name="Muniz J."/>
            <person name="Nguyen L."/>
            <person name="Ongeri F."/>
            <person name="Osuji N."/>
            <person name="Pu L.-L."/>
            <person name="Puazo M."/>
            <person name="Qu C."/>
            <person name="Quiroz J."/>
            <person name="Raj R."/>
            <person name="Weissenberger G."/>
            <person name="Xin Y."/>
            <person name="Zou X."/>
            <person name="Han Y."/>
            <person name="Richards S."/>
            <person name="Worley K."/>
            <person name="Muzny D."/>
            <person name="Gibbs R."/>
        </authorList>
    </citation>
    <scope>NUCLEOTIDE SEQUENCE</scope>
    <source>
        <strain evidence="12">Sampled in the wild</strain>
    </source>
</reference>
<reference evidence="12" key="2">
    <citation type="submission" date="2017-10" db="EMBL/GenBank/DDBJ databases">
        <title>Ladona fulva Genome sequencing and assembly.</title>
        <authorList>
            <person name="Murali S."/>
            <person name="Richards S."/>
            <person name="Bandaranaike D."/>
            <person name="Bellair M."/>
            <person name="Blankenburg K."/>
            <person name="Chao H."/>
            <person name="Dinh H."/>
            <person name="Doddapaneni H."/>
            <person name="Dugan-Rocha S."/>
            <person name="Elkadiri S."/>
            <person name="Gnanaolivu R."/>
            <person name="Hernandez B."/>
            <person name="Skinner E."/>
            <person name="Javaid M."/>
            <person name="Lee S."/>
            <person name="Li M."/>
            <person name="Ming W."/>
            <person name="Munidasa M."/>
            <person name="Muniz J."/>
            <person name="Nguyen L."/>
            <person name="Hughes D."/>
            <person name="Osuji N."/>
            <person name="Pu L.-L."/>
            <person name="Puazo M."/>
            <person name="Qu C."/>
            <person name="Quiroz J."/>
            <person name="Raj R."/>
            <person name="Weissenberger G."/>
            <person name="Xin Y."/>
            <person name="Zou X."/>
            <person name="Han Y."/>
            <person name="Worley K."/>
            <person name="Muzny D."/>
            <person name="Gibbs R."/>
        </authorList>
    </citation>
    <scope>NUCLEOTIDE SEQUENCE</scope>
    <source>
        <strain evidence="12">Sampled in the wild</strain>
    </source>
</reference>
<dbReference type="PANTHER" id="PTHR10142:SF0">
    <property type="entry name" value="DNA REPAIR PROTEIN COMPLEMENTING XP-A CELLS"/>
    <property type="match status" value="1"/>
</dbReference>
<keyword evidence="7" id="KW-0238">DNA-binding</keyword>
<dbReference type="NCBIfam" id="TIGR00598">
    <property type="entry name" value="rad14"/>
    <property type="match status" value="1"/>
</dbReference>
<feature type="compositionally biased region" description="Polar residues" evidence="10">
    <location>
        <begin position="1"/>
        <end position="17"/>
    </location>
</feature>
<dbReference type="InterPro" id="IPR022652">
    <property type="entry name" value="Znf_XPA_CS"/>
</dbReference>
<keyword evidence="8" id="KW-0234">DNA repair</keyword>
<keyword evidence="5" id="KW-0863">Zinc-finger</keyword>
<name>A0A8K0K292_LADFU</name>
<evidence type="ECO:0000256" key="10">
    <source>
        <dbReference type="SAM" id="MobiDB-lite"/>
    </source>
</evidence>
<organism evidence="12 13">
    <name type="scientific">Ladona fulva</name>
    <name type="common">Scarce chaser dragonfly</name>
    <name type="synonym">Libellula fulva</name>
    <dbReference type="NCBI Taxonomy" id="123851"/>
    <lineage>
        <taxon>Eukaryota</taxon>
        <taxon>Metazoa</taxon>
        <taxon>Ecdysozoa</taxon>
        <taxon>Arthropoda</taxon>
        <taxon>Hexapoda</taxon>
        <taxon>Insecta</taxon>
        <taxon>Pterygota</taxon>
        <taxon>Palaeoptera</taxon>
        <taxon>Odonata</taxon>
        <taxon>Epiprocta</taxon>
        <taxon>Anisoptera</taxon>
        <taxon>Libelluloidea</taxon>
        <taxon>Libellulidae</taxon>
        <taxon>Ladona</taxon>
    </lineage>
</organism>
<feature type="region of interest" description="Disordered" evidence="10">
    <location>
        <begin position="1"/>
        <end position="29"/>
    </location>
</feature>
<dbReference type="FunFam" id="3.90.530.10:FF:000001">
    <property type="entry name" value="DNA repair protein complementing XP-A cells"/>
    <property type="match status" value="1"/>
</dbReference>
<keyword evidence="3" id="KW-0479">Metal-binding</keyword>
<dbReference type="SUPFAM" id="SSF57716">
    <property type="entry name" value="Glucocorticoid receptor-like (DNA-binding domain)"/>
    <property type="match status" value="1"/>
</dbReference>